<evidence type="ECO:0000256" key="1">
    <source>
        <dbReference type="SAM" id="MobiDB-lite"/>
    </source>
</evidence>
<dbReference type="AlphaFoldDB" id="A0ABD2QE02"/>
<protein>
    <submittedName>
        <fullName evidence="2">Uncharacterized protein</fullName>
    </submittedName>
</protein>
<gene>
    <name evidence="2" type="ORF">Ciccas_003578</name>
</gene>
<dbReference type="Proteomes" id="UP001626550">
    <property type="component" value="Unassembled WGS sequence"/>
</dbReference>
<proteinExistence type="predicted"/>
<organism evidence="2 3">
    <name type="scientific">Cichlidogyrus casuarinus</name>
    <dbReference type="NCBI Taxonomy" id="1844966"/>
    <lineage>
        <taxon>Eukaryota</taxon>
        <taxon>Metazoa</taxon>
        <taxon>Spiralia</taxon>
        <taxon>Lophotrochozoa</taxon>
        <taxon>Platyhelminthes</taxon>
        <taxon>Monogenea</taxon>
        <taxon>Monopisthocotylea</taxon>
        <taxon>Dactylogyridea</taxon>
        <taxon>Ancyrocephalidae</taxon>
        <taxon>Cichlidogyrus</taxon>
    </lineage>
</organism>
<feature type="region of interest" description="Disordered" evidence="1">
    <location>
        <begin position="1"/>
        <end position="50"/>
    </location>
</feature>
<dbReference type="EMBL" id="JBJKFK010000334">
    <property type="protein sequence ID" value="KAL3317774.1"/>
    <property type="molecule type" value="Genomic_DNA"/>
</dbReference>
<reference evidence="2 3" key="1">
    <citation type="submission" date="2024-11" db="EMBL/GenBank/DDBJ databases">
        <title>Adaptive evolution of stress response genes in parasites aligns with host niche diversity.</title>
        <authorList>
            <person name="Hahn C."/>
            <person name="Resl P."/>
        </authorList>
    </citation>
    <scope>NUCLEOTIDE SEQUENCE [LARGE SCALE GENOMIC DNA]</scope>
    <source>
        <strain evidence="2">EGGRZ-B1_66</strain>
        <tissue evidence="2">Body</tissue>
    </source>
</reference>
<feature type="region of interest" description="Disordered" evidence="1">
    <location>
        <begin position="73"/>
        <end position="102"/>
    </location>
</feature>
<evidence type="ECO:0000313" key="2">
    <source>
        <dbReference type="EMBL" id="KAL3317774.1"/>
    </source>
</evidence>
<accession>A0ABD2QE02</accession>
<evidence type="ECO:0000313" key="3">
    <source>
        <dbReference type="Proteomes" id="UP001626550"/>
    </source>
</evidence>
<keyword evidence="3" id="KW-1185">Reference proteome</keyword>
<name>A0ABD2QE02_9PLAT</name>
<comment type="caution">
    <text evidence="2">The sequence shown here is derived from an EMBL/GenBank/DDBJ whole genome shotgun (WGS) entry which is preliminary data.</text>
</comment>
<sequence length="124" mass="13180">MSSSYELLEEGPYEKRASLTSTTSPEPQAISARISPGQGAAGDPSVLRPNVADDLHPQIICTGLRSNVPMLVDEEEKGVTSETEISPTDDAELADNEASKTAVSSIDVEGLSIWRPNEARLVQG</sequence>